<accession>A2E662</accession>
<dbReference type="PANTHER" id="PTHR16861:SF4">
    <property type="entry name" value="SH3 DOMAIN PROTEIN (AFU_ORTHOLOGUE AFUA_1G13610)"/>
    <property type="match status" value="1"/>
</dbReference>
<organism evidence="3 4">
    <name type="scientific">Trichomonas vaginalis (strain ATCC PRA-98 / G3)</name>
    <dbReference type="NCBI Taxonomy" id="412133"/>
    <lineage>
        <taxon>Eukaryota</taxon>
        <taxon>Metamonada</taxon>
        <taxon>Parabasalia</taxon>
        <taxon>Trichomonadida</taxon>
        <taxon>Trichomonadidae</taxon>
        <taxon>Trichomonas</taxon>
    </lineage>
</organism>
<keyword evidence="2" id="KW-0732">Signal</keyword>
<dbReference type="PANTHER" id="PTHR16861">
    <property type="entry name" value="GLYCOPROTEIN 38"/>
    <property type="match status" value="1"/>
</dbReference>
<gene>
    <name evidence="3" type="ORF">TVAG_362850</name>
</gene>
<dbReference type="RefSeq" id="XP_001324127.1">
    <property type="nucleotide sequence ID" value="XM_001324092.1"/>
</dbReference>
<dbReference type="VEuPathDB" id="TrichDB:TVAG_362850"/>
<keyword evidence="1" id="KW-0472">Membrane</keyword>
<dbReference type="Proteomes" id="UP000001542">
    <property type="component" value="Unassembled WGS sequence"/>
</dbReference>
<keyword evidence="1" id="KW-1133">Transmembrane helix</keyword>
<reference evidence="3" key="1">
    <citation type="submission" date="2006-10" db="EMBL/GenBank/DDBJ databases">
        <authorList>
            <person name="Amadeo P."/>
            <person name="Zhao Q."/>
            <person name="Wortman J."/>
            <person name="Fraser-Liggett C."/>
            <person name="Carlton J."/>
        </authorList>
    </citation>
    <scope>NUCLEOTIDE SEQUENCE</scope>
    <source>
        <strain evidence="3">G3</strain>
    </source>
</reference>
<keyword evidence="1" id="KW-0812">Transmembrane</keyword>
<feature type="chain" id="PRO_5002643289" evidence="2">
    <location>
        <begin position="19"/>
        <end position="526"/>
    </location>
</feature>
<dbReference type="VEuPathDB" id="TrichDB:TVAGG3_0366680"/>
<feature type="signal peptide" evidence="2">
    <location>
        <begin position="1"/>
        <end position="18"/>
    </location>
</feature>
<sequence>MFLILFAQAFSEIQVISGCTEENTFSNDGFLYSRTYTVNANEVRCAKGSYFIKANQDFIVTYKFIDENLGIETSEETIENSYLIVSSTKWPYFKIAAKDSSQQLKVTLTYVTGSTSDGNNYTWGIFSTFNSFVRVFHIGPTQCINFYSVNQNLTYYTVIFGDSRGETRGSGGPSTRSGTIYHYELMNNFQDTNIIFKCEIDPVYQPDVDKELLYDEKITYILPNNGVFMLDDLIQYTNQNKERVFIDLPSEFAVCKEFFAPSSLHPKSQFLDVKEGGGNCTAGNFIYKSFDSFTVSVFNHSANNDFKTYDNPFSVVSGDIYNVIKCSSPYKCSIQIIPIPEPIYGNNHVNRTFFTTMSDLTFKQKIITMNDKNDSFIFIAHNTSDIVLNVKGKNFRTNIYKKNGAFTTDPSANNDQTILVIPYILDNSKDQEITLTITIKKATSNYNLDKTYFRDSVFYEIAGGVQSEDELKRNKPEIDSGGLSGGAIAGIVIAIILVVAIVSVLVWFFIFRKKSEKNGTEAGDNI</sequence>
<dbReference type="AlphaFoldDB" id="A2E662"/>
<protein>
    <submittedName>
        <fullName evidence="3">Uncharacterized protein</fullName>
    </submittedName>
</protein>
<dbReference type="InParanoid" id="A2E662"/>
<evidence type="ECO:0000313" key="3">
    <source>
        <dbReference type="EMBL" id="EAY11904.1"/>
    </source>
</evidence>
<proteinExistence type="predicted"/>
<evidence type="ECO:0000256" key="1">
    <source>
        <dbReference type="SAM" id="Phobius"/>
    </source>
</evidence>
<evidence type="ECO:0000256" key="2">
    <source>
        <dbReference type="SAM" id="SignalP"/>
    </source>
</evidence>
<evidence type="ECO:0000313" key="4">
    <source>
        <dbReference type="Proteomes" id="UP000001542"/>
    </source>
</evidence>
<dbReference type="KEGG" id="tva:4769863"/>
<reference evidence="3" key="2">
    <citation type="journal article" date="2007" name="Science">
        <title>Draft genome sequence of the sexually transmitted pathogen Trichomonas vaginalis.</title>
        <authorList>
            <person name="Carlton J.M."/>
            <person name="Hirt R.P."/>
            <person name="Silva J.C."/>
            <person name="Delcher A.L."/>
            <person name="Schatz M."/>
            <person name="Zhao Q."/>
            <person name="Wortman J.R."/>
            <person name="Bidwell S.L."/>
            <person name="Alsmark U.C.M."/>
            <person name="Besteiro S."/>
            <person name="Sicheritz-Ponten T."/>
            <person name="Noel C.J."/>
            <person name="Dacks J.B."/>
            <person name="Foster P.G."/>
            <person name="Simillion C."/>
            <person name="Van de Peer Y."/>
            <person name="Miranda-Saavedra D."/>
            <person name="Barton G.J."/>
            <person name="Westrop G.D."/>
            <person name="Mueller S."/>
            <person name="Dessi D."/>
            <person name="Fiori P.L."/>
            <person name="Ren Q."/>
            <person name="Paulsen I."/>
            <person name="Zhang H."/>
            <person name="Bastida-Corcuera F.D."/>
            <person name="Simoes-Barbosa A."/>
            <person name="Brown M.T."/>
            <person name="Hayes R.D."/>
            <person name="Mukherjee M."/>
            <person name="Okumura C.Y."/>
            <person name="Schneider R."/>
            <person name="Smith A.J."/>
            <person name="Vanacova S."/>
            <person name="Villalvazo M."/>
            <person name="Haas B.J."/>
            <person name="Pertea M."/>
            <person name="Feldblyum T.V."/>
            <person name="Utterback T.R."/>
            <person name="Shu C.L."/>
            <person name="Osoegawa K."/>
            <person name="de Jong P.J."/>
            <person name="Hrdy I."/>
            <person name="Horvathova L."/>
            <person name="Zubacova Z."/>
            <person name="Dolezal P."/>
            <person name="Malik S.B."/>
            <person name="Logsdon J.M. Jr."/>
            <person name="Henze K."/>
            <person name="Gupta A."/>
            <person name="Wang C.C."/>
            <person name="Dunne R.L."/>
            <person name="Upcroft J.A."/>
            <person name="Upcroft P."/>
            <person name="White O."/>
            <person name="Salzberg S.L."/>
            <person name="Tang P."/>
            <person name="Chiu C.-H."/>
            <person name="Lee Y.-S."/>
            <person name="Embley T.M."/>
            <person name="Coombs G.H."/>
            <person name="Mottram J.C."/>
            <person name="Tachezy J."/>
            <person name="Fraser-Liggett C.M."/>
            <person name="Johnson P.J."/>
        </authorList>
    </citation>
    <scope>NUCLEOTIDE SEQUENCE [LARGE SCALE GENOMIC DNA]</scope>
    <source>
        <strain evidence="3">G3</strain>
    </source>
</reference>
<dbReference type="EMBL" id="DS113311">
    <property type="protein sequence ID" value="EAY11904.1"/>
    <property type="molecule type" value="Genomic_DNA"/>
</dbReference>
<name>A2E662_TRIV3</name>
<feature type="transmembrane region" description="Helical" evidence="1">
    <location>
        <begin position="483"/>
        <end position="510"/>
    </location>
</feature>
<keyword evidence="4" id="KW-1185">Reference proteome</keyword>